<name>A0A151MSU8_ALLMI</name>
<dbReference type="AlphaFoldDB" id="A0A151MSU8"/>
<sequence>MPPGGGQEPSRPQALRRARGRGGPASPAPTASILGAEERGSRSCCSACRTQDIRLQATLVSLDILPQDKNLLIHLLVSIPIQLFLERSRPWEAVHTLEHHQAVDSQG</sequence>
<gene>
    <name evidence="2" type="ORF">Y1Q_0005162</name>
</gene>
<evidence type="ECO:0000313" key="2">
    <source>
        <dbReference type="EMBL" id="KYO27578.1"/>
    </source>
</evidence>
<proteinExistence type="predicted"/>
<organism evidence="2 3">
    <name type="scientific">Alligator mississippiensis</name>
    <name type="common">American alligator</name>
    <dbReference type="NCBI Taxonomy" id="8496"/>
    <lineage>
        <taxon>Eukaryota</taxon>
        <taxon>Metazoa</taxon>
        <taxon>Chordata</taxon>
        <taxon>Craniata</taxon>
        <taxon>Vertebrata</taxon>
        <taxon>Euteleostomi</taxon>
        <taxon>Archelosauria</taxon>
        <taxon>Archosauria</taxon>
        <taxon>Crocodylia</taxon>
        <taxon>Alligatoridae</taxon>
        <taxon>Alligatorinae</taxon>
        <taxon>Alligator</taxon>
    </lineage>
</organism>
<comment type="caution">
    <text evidence="2">The sequence shown here is derived from an EMBL/GenBank/DDBJ whole genome shotgun (WGS) entry which is preliminary data.</text>
</comment>
<reference evidence="2 3" key="1">
    <citation type="journal article" date="2012" name="Genome Biol.">
        <title>Sequencing three crocodilian genomes to illuminate the evolution of archosaurs and amniotes.</title>
        <authorList>
            <person name="St John J.A."/>
            <person name="Braun E.L."/>
            <person name="Isberg S.R."/>
            <person name="Miles L.G."/>
            <person name="Chong A.Y."/>
            <person name="Gongora J."/>
            <person name="Dalzell P."/>
            <person name="Moran C."/>
            <person name="Bed'hom B."/>
            <person name="Abzhanov A."/>
            <person name="Burgess S.C."/>
            <person name="Cooksey A.M."/>
            <person name="Castoe T.A."/>
            <person name="Crawford N.G."/>
            <person name="Densmore L.D."/>
            <person name="Drew J.C."/>
            <person name="Edwards S.V."/>
            <person name="Faircloth B.C."/>
            <person name="Fujita M.K."/>
            <person name="Greenwold M.J."/>
            <person name="Hoffmann F.G."/>
            <person name="Howard J.M."/>
            <person name="Iguchi T."/>
            <person name="Janes D.E."/>
            <person name="Khan S.Y."/>
            <person name="Kohno S."/>
            <person name="de Koning A.J."/>
            <person name="Lance S.L."/>
            <person name="McCarthy F.M."/>
            <person name="McCormack J.E."/>
            <person name="Merchant M.E."/>
            <person name="Peterson D.G."/>
            <person name="Pollock D.D."/>
            <person name="Pourmand N."/>
            <person name="Raney B.J."/>
            <person name="Roessler K.A."/>
            <person name="Sanford J.R."/>
            <person name="Sawyer R.H."/>
            <person name="Schmidt C.J."/>
            <person name="Triplett E.W."/>
            <person name="Tuberville T.D."/>
            <person name="Venegas-Anaya M."/>
            <person name="Howard J.T."/>
            <person name="Jarvis E.D."/>
            <person name="Guillette L.J.Jr."/>
            <person name="Glenn T.C."/>
            <person name="Green R.E."/>
            <person name="Ray D.A."/>
        </authorList>
    </citation>
    <scope>NUCLEOTIDE SEQUENCE [LARGE SCALE GENOMIC DNA]</scope>
    <source>
        <strain evidence="2">KSC_2009_1</strain>
    </source>
</reference>
<dbReference type="Proteomes" id="UP000050525">
    <property type="component" value="Unassembled WGS sequence"/>
</dbReference>
<evidence type="ECO:0000313" key="3">
    <source>
        <dbReference type="Proteomes" id="UP000050525"/>
    </source>
</evidence>
<dbReference type="EMBL" id="AKHW03005127">
    <property type="protein sequence ID" value="KYO27578.1"/>
    <property type="molecule type" value="Genomic_DNA"/>
</dbReference>
<feature type="region of interest" description="Disordered" evidence="1">
    <location>
        <begin position="1"/>
        <end position="36"/>
    </location>
</feature>
<protein>
    <submittedName>
        <fullName evidence="2">Uncharacterized protein</fullName>
    </submittedName>
</protein>
<keyword evidence="3" id="KW-1185">Reference proteome</keyword>
<evidence type="ECO:0000256" key="1">
    <source>
        <dbReference type="SAM" id="MobiDB-lite"/>
    </source>
</evidence>
<accession>A0A151MSU8</accession>